<accession>A0A314Y8Z1</accession>
<dbReference type="STRING" id="2094558.A0A314Y8Z1"/>
<dbReference type="AlphaFoldDB" id="A0A314Y8Z1"/>
<name>A0A314Y8Z1_PRUYE</name>
<comment type="caution">
    <text evidence="1">The sequence shown here is derived from an EMBL/GenBank/DDBJ whole genome shotgun (WGS) entry which is preliminary data.</text>
</comment>
<proteinExistence type="predicted"/>
<evidence type="ECO:0000313" key="2">
    <source>
        <dbReference type="Proteomes" id="UP000250321"/>
    </source>
</evidence>
<dbReference type="EMBL" id="PJQY01001593">
    <property type="protein sequence ID" value="PQQ01181.1"/>
    <property type="molecule type" value="Genomic_DNA"/>
</dbReference>
<organism evidence="1 2">
    <name type="scientific">Prunus yedoensis var. nudiflora</name>
    <dbReference type="NCBI Taxonomy" id="2094558"/>
    <lineage>
        <taxon>Eukaryota</taxon>
        <taxon>Viridiplantae</taxon>
        <taxon>Streptophyta</taxon>
        <taxon>Embryophyta</taxon>
        <taxon>Tracheophyta</taxon>
        <taxon>Spermatophyta</taxon>
        <taxon>Magnoliopsida</taxon>
        <taxon>eudicotyledons</taxon>
        <taxon>Gunneridae</taxon>
        <taxon>Pentapetalae</taxon>
        <taxon>rosids</taxon>
        <taxon>fabids</taxon>
        <taxon>Rosales</taxon>
        <taxon>Rosaceae</taxon>
        <taxon>Amygdaloideae</taxon>
        <taxon>Amygdaleae</taxon>
        <taxon>Prunus</taxon>
    </lineage>
</organism>
<protein>
    <submittedName>
        <fullName evidence="1">AP-3 complex subunit delta</fullName>
    </submittedName>
</protein>
<keyword evidence="2" id="KW-1185">Reference proteome</keyword>
<dbReference type="Proteomes" id="UP000250321">
    <property type="component" value="Unassembled WGS sequence"/>
</dbReference>
<evidence type="ECO:0000313" key="1">
    <source>
        <dbReference type="EMBL" id="PQQ01181.1"/>
    </source>
</evidence>
<sequence>MPVNDLGPVSVSAQERVPVPDGLVLAKNLKTWKNLVGQLPSLNSFPGSPQYEDRAGFLSLSSE</sequence>
<reference evidence="1 2" key="1">
    <citation type="submission" date="2018-02" db="EMBL/GenBank/DDBJ databases">
        <title>Draft genome of wild Prunus yedoensis var. nudiflora.</title>
        <authorList>
            <person name="Baek S."/>
            <person name="Kim J.-H."/>
            <person name="Choi K."/>
            <person name="Kim G.-B."/>
            <person name="Cho A."/>
            <person name="Jang H."/>
            <person name="Shin C.-H."/>
            <person name="Yu H.-J."/>
            <person name="Mun J.-H."/>
        </authorList>
    </citation>
    <scope>NUCLEOTIDE SEQUENCE [LARGE SCALE GENOMIC DNA]</scope>
    <source>
        <strain evidence="2">cv. Jeju island</strain>
        <tissue evidence="1">Leaf</tissue>
    </source>
</reference>
<dbReference type="OrthoDB" id="10264595at2759"/>
<gene>
    <name evidence="1" type="ORF">Pyn_18682</name>
</gene>